<evidence type="ECO:0000313" key="4">
    <source>
        <dbReference type="Proteomes" id="UP001164746"/>
    </source>
</evidence>
<feature type="region of interest" description="Disordered" evidence="1">
    <location>
        <begin position="78"/>
        <end position="200"/>
    </location>
</feature>
<reference evidence="3" key="1">
    <citation type="submission" date="2022-11" db="EMBL/GenBank/DDBJ databases">
        <title>Centuries of genome instability and evolution in soft-shell clam transmissible cancer (bioRxiv).</title>
        <authorList>
            <person name="Hart S.F.M."/>
            <person name="Yonemitsu M.A."/>
            <person name="Giersch R.M."/>
            <person name="Beal B.F."/>
            <person name="Arriagada G."/>
            <person name="Davis B.W."/>
            <person name="Ostrander E.A."/>
            <person name="Goff S.P."/>
            <person name="Metzger M.J."/>
        </authorList>
    </citation>
    <scope>NUCLEOTIDE SEQUENCE</scope>
    <source>
        <strain evidence="3">MELC-2E11</strain>
        <tissue evidence="3">Siphon/mantle</tissue>
    </source>
</reference>
<name>A0ABY7DLX4_MYAAR</name>
<evidence type="ECO:0000256" key="1">
    <source>
        <dbReference type="SAM" id="MobiDB-lite"/>
    </source>
</evidence>
<proteinExistence type="predicted"/>
<sequence length="200" mass="23133">MEKERKVTFLNYAESFSFKSDGSGLKYRCSSFNAIVNELRTAGSLLVLACAVLSVFNTGLCLNAVFVLMEEYCHSVSPDKERERKEKKRLRKEAKALSDADTSYANSLDEEDREYETMSVSMSKKKKSLDGSLRGSKQNGDSDDRWREGSYEQHYDDDGYARPTTTRKEHREAELEHERSRSKDREKKKDKERSKRPKKS</sequence>
<feature type="compositionally biased region" description="Basic and acidic residues" evidence="1">
    <location>
        <begin position="140"/>
        <end position="193"/>
    </location>
</feature>
<keyword evidence="2" id="KW-0812">Transmembrane</keyword>
<protein>
    <submittedName>
        <fullName evidence="3">Uncharacterized protein</fullName>
    </submittedName>
</protein>
<evidence type="ECO:0000313" key="3">
    <source>
        <dbReference type="EMBL" id="WAQ98684.1"/>
    </source>
</evidence>
<dbReference type="EMBL" id="CP111014">
    <property type="protein sequence ID" value="WAQ98684.1"/>
    <property type="molecule type" value="Genomic_DNA"/>
</dbReference>
<keyword evidence="2" id="KW-1133">Transmembrane helix</keyword>
<gene>
    <name evidence="3" type="ORF">MAR_023057</name>
</gene>
<feature type="transmembrane region" description="Helical" evidence="2">
    <location>
        <begin position="45"/>
        <end position="69"/>
    </location>
</feature>
<evidence type="ECO:0000256" key="2">
    <source>
        <dbReference type="SAM" id="Phobius"/>
    </source>
</evidence>
<organism evidence="3 4">
    <name type="scientific">Mya arenaria</name>
    <name type="common">Soft-shell clam</name>
    <dbReference type="NCBI Taxonomy" id="6604"/>
    <lineage>
        <taxon>Eukaryota</taxon>
        <taxon>Metazoa</taxon>
        <taxon>Spiralia</taxon>
        <taxon>Lophotrochozoa</taxon>
        <taxon>Mollusca</taxon>
        <taxon>Bivalvia</taxon>
        <taxon>Autobranchia</taxon>
        <taxon>Heteroconchia</taxon>
        <taxon>Euheterodonta</taxon>
        <taxon>Imparidentia</taxon>
        <taxon>Neoheterodontei</taxon>
        <taxon>Myida</taxon>
        <taxon>Myoidea</taxon>
        <taxon>Myidae</taxon>
        <taxon>Mya</taxon>
    </lineage>
</organism>
<keyword evidence="2" id="KW-0472">Membrane</keyword>
<dbReference type="Proteomes" id="UP001164746">
    <property type="component" value="Chromosome 3"/>
</dbReference>
<keyword evidence="4" id="KW-1185">Reference proteome</keyword>
<accession>A0ABY7DLX4</accession>